<protein>
    <recommendedName>
        <fullName evidence="1">ESAT-6-like protein</fullName>
    </recommendedName>
</protein>
<dbReference type="EMBL" id="CP041040">
    <property type="protein sequence ID" value="QDE34144.1"/>
    <property type="molecule type" value="Genomic_DNA"/>
</dbReference>
<dbReference type="NCBIfam" id="TIGR03930">
    <property type="entry name" value="WXG100_ESAT6"/>
    <property type="match status" value="1"/>
</dbReference>
<organism evidence="2 3">
    <name type="scientific">Microbacterium foliorum</name>
    <dbReference type="NCBI Taxonomy" id="104336"/>
    <lineage>
        <taxon>Bacteria</taxon>
        <taxon>Bacillati</taxon>
        <taxon>Actinomycetota</taxon>
        <taxon>Actinomycetes</taxon>
        <taxon>Micrococcales</taxon>
        <taxon>Microbacteriaceae</taxon>
        <taxon>Microbacterium</taxon>
    </lineage>
</organism>
<name>A0A4Y5YN78_9MICO</name>
<dbReference type="Gene3D" id="1.10.287.1060">
    <property type="entry name" value="ESAT-6-like"/>
    <property type="match status" value="1"/>
</dbReference>
<dbReference type="InterPro" id="IPR036689">
    <property type="entry name" value="ESAT-6-like_sf"/>
</dbReference>
<proteinExistence type="inferred from homology"/>
<evidence type="ECO:0000313" key="3">
    <source>
        <dbReference type="Proteomes" id="UP000316125"/>
    </source>
</evidence>
<evidence type="ECO:0000256" key="1">
    <source>
        <dbReference type="RuleBase" id="RU362001"/>
    </source>
</evidence>
<accession>A0A4Y5YN78</accession>
<evidence type="ECO:0000313" key="2">
    <source>
        <dbReference type="EMBL" id="QDE34144.1"/>
    </source>
</evidence>
<dbReference type="RefSeq" id="WP_140036417.1">
    <property type="nucleotide sequence ID" value="NZ_CP041040.1"/>
</dbReference>
<dbReference type="AlphaFoldDB" id="A0A4Y5YN78"/>
<sequence>MRSPPCSGYAGVMTPVRAYDPSRISTAGMVIAQAHDDIAEALAHLDAEVSTLRSGWNGEATDAYSRAQALWTTRLAEMNRILELASTAAGNSAARYSRGRAKIAARWS</sequence>
<dbReference type="OrthoDB" id="4278078at2"/>
<comment type="similarity">
    <text evidence="1">Belongs to the WXG100 family.</text>
</comment>
<dbReference type="InterPro" id="IPR010310">
    <property type="entry name" value="T7SS_ESAT-6-like"/>
</dbReference>
<dbReference type="Proteomes" id="UP000316125">
    <property type="component" value="Chromosome"/>
</dbReference>
<gene>
    <name evidence="2" type="ORF">FIV50_04655</name>
</gene>
<dbReference type="SUPFAM" id="SSF140453">
    <property type="entry name" value="EsxAB dimer-like"/>
    <property type="match status" value="1"/>
</dbReference>
<dbReference type="Pfam" id="PF06013">
    <property type="entry name" value="WXG100"/>
    <property type="match status" value="1"/>
</dbReference>
<reference evidence="2 3" key="1">
    <citation type="submission" date="2019-06" db="EMBL/GenBank/DDBJ databases">
        <title>Complete genome of Microbacterium foliorum M2.</title>
        <authorList>
            <person name="Cao G."/>
        </authorList>
    </citation>
    <scope>NUCLEOTIDE SEQUENCE [LARGE SCALE GENOMIC DNA]</scope>
    <source>
        <strain evidence="2 3">M2</strain>
    </source>
</reference>